<gene>
    <name evidence="1" type="ORF">O6H91_15G053900</name>
</gene>
<organism evidence="1 2">
    <name type="scientific">Diphasiastrum complanatum</name>
    <name type="common">Issler's clubmoss</name>
    <name type="synonym">Lycopodium complanatum</name>
    <dbReference type="NCBI Taxonomy" id="34168"/>
    <lineage>
        <taxon>Eukaryota</taxon>
        <taxon>Viridiplantae</taxon>
        <taxon>Streptophyta</taxon>
        <taxon>Embryophyta</taxon>
        <taxon>Tracheophyta</taxon>
        <taxon>Lycopodiopsida</taxon>
        <taxon>Lycopodiales</taxon>
        <taxon>Lycopodiaceae</taxon>
        <taxon>Lycopodioideae</taxon>
        <taxon>Diphasiastrum</taxon>
    </lineage>
</organism>
<sequence>MGRVSDSRPKRFLRFWAYVAVAVFLAHNPSQAFLKMESFSETKRPAVCVCLDVTNLLCGSDGITYQNKCMADCHNVQVYARGPCKFFLKESPKQSLDSR</sequence>
<proteinExistence type="predicted"/>
<dbReference type="EMBL" id="CM055106">
    <property type="protein sequence ID" value="KAJ7529506.1"/>
    <property type="molecule type" value="Genomic_DNA"/>
</dbReference>
<name>A0ACC2BIB8_DIPCM</name>
<evidence type="ECO:0000313" key="2">
    <source>
        <dbReference type="Proteomes" id="UP001162992"/>
    </source>
</evidence>
<reference evidence="2" key="1">
    <citation type="journal article" date="2024" name="Proc. Natl. Acad. Sci. U.S.A.">
        <title>Extraordinary preservation of gene collinearity over three hundred million years revealed in homosporous lycophytes.</title>
        <authorList>
            <person name="Li C."/>
            <person name="Wickell D."/>
            <person name="Kuo L.Y."/>
            <person name="Chen X."/>
            <person name="Nie B."/>
            <person name="Liao X."/>
            <person name="Peng D."/>
            <person name="Ji J."/>
            <person name="Jenkins J."/>
            <person name="Williams M."/>
            <person name="Shu S."/>
            <person name="Plott C."/>
            <person name="Barry K."/>
            <person name="Rajasekar S."/>
            <person name="Grimwood J."/>
            <person name="Han X."/>
            <person name="Sun S."/>
            <person name="Hou Z."/>
            <person name="He W."/>
            <person name="Dai G."/>
            <person name="Sun C."/>
            <person name="Schmutz J."/>
            <person name="Leebens-Mack J.H."/>
            <person name="Li F.W."/>
            <person name="Wang L."/>
        </authorList>
    </citation>
    <scope>NUCLEOTIDE SEQUENCE [LARGE SCALE GENOMIC DNA]</scope>
    <source>
        <strain evidence="2">cv. PW_Plant_1</strain>
    </source>
</reference>
<dbReference type="Proteomes" id="UP001162992">
    <property type="component" value="Chromosome 15"/>
</dbReference>
<accession>A0ACC2BIB8</accession>
<keyword evidence="2" id="KW-1185">Reference proteome</keyword>
<comment type="caution">
    <text evidence="1">The sequence shown here is derived from an EMBL/GenBank/DDBJ whole genome shotgun (WGS) entry which is preliminary data.</text>
</comment>
<protein>
    <submittedName>
        <fullName evidence="1">Uncharacterized protein</fullName>
    </submittedName>
</protein>
<evidence type="ECO:0000313" key="1">
    <source>
        <dbReference type="EMBL" id="KAJ7529506.1"/>
    </source>
</evidence>